<proteinExistence type="predicted"/>
<reference evidence="1 2" key="1">
    <citation type="journal article" date="2013" name="Curr. Biol.">
        <title>The Genome of the Foraminiferan Reticulomyxa filosa.</title>
        <authorList>
            <person name="Glockner G."/>
            <person name="Hulsmann N."/>
            <person name="Schleicher M."/>
            <person name="Noegel A.A."/>
            <person name="Eichinger L."/>
            <person name="Gallinger C."/>
            <person name="Pawlowski J."/>
            <person name="Sierra R."/>
            <person name="Euteneuer U."/>
            <person name="Pillet L."/>
            <person name="Moustafa A."/>
            <person name="Platzer M."/>
            <person name="Groth M."/>
            <person name="Szafranski K."/>
            <person name="Schliwa M."/>
        </authorList>
    </citation>
    <scope>NUCLEOTIDE SEQUENCE [LARGE SCALE GENOMIC DNA]</scope>
</reference>
<dbReference type="EMBL" id="ASPP01024431">
    <property type="protein sequence ID" value="ETO09021.1"/>
    <property type="molecule type" value="Genomic_DNA"/>
</dbReference>
<organism evidence="1 2">
    <name type="scientific">Reticulomyxa filosa</name>
    <dbReference type="NCBI Taxonomy" id="46433"/>
    <lineage>
        <taxon>Eukaryota</taxon>
        <taxon>Sar</taxon>
        <taxon>Rhizaria</taxon>
        <taxon>Retaria</taxon>
        <taxon>Foraminifera</taxon>
        <taxon>Monothalamids</taxon>
        <taxon>Reticulomyxidae</taxon>
        <taxon>Reticulomyxa</taxon>
    </lineage>
</organism>
<accession>X6M5V5</accession>
<dbReference type="AlphaFoldDB" id="X6M5V5"/>
<sequence length="338" mass="39822">MLNLNRTFNTNVKLKSNKNSFLFVSNKFYSIFLKKIKNIIQSPTNNKKYLILSYFDNKKPKNNFLNKKCDSHNMVILCECLFHLCIQISRKTYKIKNVSKLFCYQYFKDQQKPPFSFSKKNVRNKIQSSIQFFKFPNPRRRSSFQKLIGIVYLLFDPEQTPSEVHDFLIKDVLMYGGELLMNETLSPTANCEKIQEIENAITGKNNEHYCYGVLFRASEDPSAFEFQSTSVLCLYCRLNEYLTNTFKSIGESELNLAFGDAKFHEYLKKKNSDKKNMYNPLKPLKNKKKIEHGGKYVFSYIGCDTKTLTMQVLSRNCLYHLHIIRILLFIYTYMAARR</sequence>
<dbReference type="Proteomes" id="UP000023152">
    <property type="component" value="Unassembled WGS sequence"/>
</dbReference>
<keyword evidence="2" id="KW-1185">Reference proteome</keyword>
<protein>
    <submittedName>
        <fullName evidence="1">Uncharacterized protein</fullName>
    </submittedName>
</protein>
<gene>
    <name evidence="1" type="ORF">RFI_28366</name>
</gene>
<evidence type="ECO:0000313" key="2">
    <source>
        <dbReference type="Proteomes" id="UP000023152"/>
    </source>
</evidence>
<evidence type="ECO:0000313" key="1">
    <source>
        <dbReference type="EMBL" id="ETO09021.1"/>
    </source>
</evidence>
<comment type="caution">
    <text evidence="1">The sequence shown here is derived from an EMBL/GenBank/DDBJ whole genome shotgun (WGS) entry which is preliminary data.</text>
</comment>
<name>X6M5V5_RETFI</name>